<dbReference type="Gene3D" id="3.60.130.10">
    <property type="entry name" value="Clavaminate synthase-like"/>
    <property type="match status" value="1"/>
</dbReference>
<dbReference type="SUPFAM" id="SSF51197">
    <property type="entry name" value="Clavaminate synthase-like"/>
    <property type="match status" value="1"/>
</dbReference>
<evidence type="ECO:0000313" key="2">
    <source>
        <dbReference type="EMBL" id="KAK8859089.1"/>
    </source>
</evidence>
<evidence type="ECO:0000313" key="3">
    <source>
        <dbReference type="Proteomes" id="UP001390339"/>
    </source>
</evidence>
<dbReference type="InterPro" id="IPR042098">
    <property type="entry name" value="TauD-like_sf"/>
</dbReference>
<organism evidence="2 3">
    <name type="scientific">Apiospora arundinis</name>
    <dbReference type="NCBI Taxonomy" id="335852"/>
    <lineage>
        <taxon>Eukaryota</taxon>
        <taxon>Fungi</taxon>
        <taxon>Dikarya</taxon>
        <taxon>Ascomycota</taxon>
        <taxon>Pezizomycotina</taxon>
        <taxon>Sordariomycetes</taxon>
        <taxon>Xylariomycetidae</taxon>
        <taxon>Amphisphaeriales</taxon>
        <taxon>Apiosporaceae</taxon>
        <taxon>Apiospora</taxon>
    </lineage>
</organism>
<gene>
    <name evidence="2" type="ORF">PGQ11_009823</name>
</gene>
<reference evidence="2 3" key="1">
    <citation type="journal article" date="2024" name="IMA Fungus">
        <title>Apiospora arundinis, a panoply of carbohydrate-active enzymes and secondary metabolites.</title>
        <authorList>
            <person name="Sorensen T."/>
            <person name="Petersen C."/>
            <person name="Muurmann A.T."/>
            <person name="Christiansen J.V."/>
            <person name="Brundto M.L."/>
            <person name="Overgaard C.K."/>
            <person name="Boysen A.T."/>
            <person name="Wollenberg R.D."/>
            <person name="Larsen T.O."/>
            <person name="Sorensen J.L."/>
            <person name="Nielsen K.L."/>
            <person name="Sondergaard T.E."/>
        </authorList>
    </citation>
    <scope>NUCLEOTIDE SEQUENCE [LARGE SCALE GENOMIC DNA]</scope>
    <source>
        <strain evidence="2 3">AAU 773</strain>
    </source>
</reference>
<proteinExistence type="predicted"/>
<protein>
    <submittedName>
        <fullName evidence="2">L-asparagine oxygenase</fullName>
    </submittedName>
</protein>
<sequence>MSLSEHPHHVSHIVEELRRYGVLQISLKFLDNNSRYLRQLLLGFHQNHGHRLPIAHSATCGWFVEQSSLPNDQGRLKVPRVSDQNSTRVYQGPQAAIPGWEGDLVTPLSEEAAGALKELNETLRNEGLVSTMALSLSSAKMAEGSILLVDNRRWLHSRTNIQDPMRHLRRVRWDAAPFHGST</sequence>
<comment type="caution">
    <text evidence="2">The sequence shown here is derived from an EMBL/GenBank/DDBJ whole genome shotgun (WGS) entry which is preliminary data.</text>
</comment>
<evidence type="ECO:0000256" key="1">
    <source>
        <dbReference type="ARBA" id="ARBA00023002"/>
    </source>
</evidence>
<accession>A0ABR2I7N9</accession>
<keyword evidence="3" id="KW-1185">Reference proteome</keyword>
<dbReference type="Proteomes" id="UP001390339">
    <property type="component" value="Unassembled WGS sequence"/>
</dbReference>
<name>A0ABR2I7N9_9PEZI</name>
<dbReference type="EMBL" id="JAPCWZ010000006">
    <property type="protein sequence ID" value="KAK8859089.1"/>
    <property type="molecule type" value="Genomic_DNA"/>
</dbReference>
<keyword evidence="1" id="KW-0560">Oxidoreductase</keyword>